<evidence type="ECO:0000313" key="2">
    <source>
        <dbReference type="EMBL" id="CQH61131.1"/>
    </source>
</evidence>
<sequence length="43" mass="4798">MPTYTDIDNTGAPVVPDLRGDADEEESLAETVWSHRHTEPTDE</sequence>
<reference evidence="3" key="1">
    <citation type="journal article" date="2016" name="Environ. Microbiol.">
        <title>The complete genome of a viable archaeum isolated from 123-million-year-old rock salt.</title>
        <authorList>
            <person name="Jaakkola S.T."/>
            <person name="Pfeiffer F."/>
            <person name="Ravantti J.J."/>
            <person name="Guo Q."/>
            <person name="Liu Y."/>
            <person name="Chen X."/>
            <person name="Ma H."/>
            <person name="Yang C."/>
            <person name="Oksanen H.M."/>
            <person name="Bamford D.H."/>
        </authorList>
    </citation>
    <scope>NUCLEOTIDE SEQUENCE</scope>
    <source>
        <strain evidence="3">JI20-1</strain>
    </source>
</reference>
<dbReference type="RefSeq" id="WP_256943840.1">
    <property type="nucleotide sequence ID" value="NZ_CEML01000001.1"/>
</dbReference>
<feature type="region of interest" description="Disordered" evidence="1">
    <location>
        <begin position="1"/>
        <end position="43"/>
    </location>
</feature>
<proteinExistence type="predicted"/>
<organism evidence="2 3">
    <name type="scientific">Halobacterium hubeiense</name>
    <dbReference type="NCBI Taxonomy" id="1407499"/>
    <lineage>
        <taxon>Archaea</taxon>
        <taxon>Methanobacteriati</taxon>
        <taxon>Methanobacteriota</taxon>
        <taxon>Stenosarchaea group</taxon>
        <taxon>Halobacteria</taxon>
        <taxon>Halobacteriales</taxon>
        <taxon>Halobacteriaceae</taxon>
        <taxon>Halobacterium</taxon>
    </lineage>
</organism>
<dbReference type="EMBL" id="LN831302">
    <property type="protein sequence ID" value="CQH61131.1"/>
    <property type="molecule type" value="Genomic_DNA"/>
</dbReference>
<accession>A0A0U5H713</accession>
<name>A0A0U5H713_9EURY</name>
<protein>
    <submittedName>
        <fullName evidence="2">Uncharacterized protein</fullName>
    </submittedName>
</protein>
<dbReference type="AlphaFoldDB" id="A0A0U5H713"/>
<dbReference type="STRING" id="1407499.HHUB_3378"/>
<dbReference type="Proteomes" id="UP000066737">
    <property type="component" value="Chromosome I"/>
</dbReference>
<dbReference type="KEGG" id="hhb:Hhub_3378"/>
<evidence type="ECO:0000313" key="3">
    <source>
        <dbReference type="Proteomes" id="UP000066737"/>
    </source>
</evidence>
<keyword evidence="3" id="KW-1185">Reference proteome</keyword>
<gene>
    <name evidence="2" type="ORF">HHUB_3378</name>
</gene>
<evidence type="ECO:0000256" key="1">
    <source>
        <dbReference type="SAM" id="MobiDB-lite"/>
    </source>
</evidence>
<dbReference type="GeneID" id="91108056"/>